<feature type="transmembrane region" description="Helical" evidence="1">
    <location>
        <begin position="85"/>
        <end position="104"/>
    </location>
</feature>
<protein>
    <submittedName>
        <fullName evidence="2">Uncharacterized protein</fullName>
    </submittedName>
</protein>
<reference evidence="2 3" key="1">
    <citation type="submission" date="2018-06" db="EMBL/GenBank/DDBJ databases">
        <title>Comparative genomics reveals the genomic features of Rhizophagus irregularis, R. cerebriforme, R. diaphanum and Gigaspora rosea, and their symbiotic lifestyle signature.</title>
        <authorList>
            <person name="Morin E."/>
            <person name="San Clemente H."/>
            <person name="Chen E.C.H."/>
            <person name="De La Providencia I."/>
            <person name="Hainaut M."/>
            <person name="Kuo A."/>
            <person name="Kohler A."/>
            <person name="Murat C."/>
            <person name="Tang N."/>
            <person name="Roy S."/>
            <person name="Loubradou J."/>
            <person name="Henrissat B."/>
            <person name="Grigoriev I.V."/>
            <person name="Corradi N."/>
            <person name="Roux C."/>
            <person name="Martin F.M."/>
        </authorList>
    </citation>
    <scope>NUCLEOTIDE SEQUENCE [LARGE SCALE GENOMIC DNA]</scope>
    <source>
        <strain evidence="2 3">DAOM 227022</strain>
    </source>
</reference>
<evidence type="ECO:0000256" key="1">
    <source>
        <dbReference type="SAM" id="Phobius"/>
    </source>
</evidence>
<keyword evidence="1" id="KW-1133">Transmembrane helix</keyword>
<dbReference type="OrthoDB" id="2321681at2759"/>
<dbReference type="AlphaFoldDB" id="A0A397SWL8"/>
<feature type="transmembrane region" description="Helical" evidence="1">
    <location>
        <begin position="51"/>
        <end position="73"/>
    </location>
</feature>
<sequence length="187" mass="21785">MVKFIRFTLGVLVAIWLILVVVAPLVEFGKIMLFVFVRKEHKIELNSTIEFIYFLISFLVPWWIVTSNCCACFTQVGLTPKELKTKLFIMVFVWIALSVNYAYFTRNDIEDIPLFCPSDYPYPVPKLRLACIIRAANYIVMWTYTDLLVIFLIAVLAGILPKEEDLIKKNKDFNIKTIIEEYVNDLI</sequence>
<dbReference type="EMBL" id="QKYT01000181">
    <property type="protein sequence ID" value="RIA90448.1"/>
    <property type="molecule type" value="Genomic_DNA"/>
</dbReference>
<keyword evidence="1" id="KW-0812">Transmembrane</keyword>
<evidence type="ECO:0000313" key="2">
    <source>
        <dbReference type="EMBL" id="RIA90448.1"/>
    </source>
</evidence>
<accession>A0A397SWL8</accession>
<feature type="transmembrane region" description="Helical" evidence="1">
    <location>
        <begin position="139"/>
        <end position="160"/>
    </location>
</feature>
<gene>
    <name evidence="2" type="ORF">C1645_769919</name>
</gene>
<evidence type="ECO:0000313" key="3">
    <source>
        <dbReference type="Proteomes" id="UP000265703"/>
    </source>
</evidence>
<name>A0A397SWL8_9GLOM</name>
<keyword evidence="3" id="KW-1185">Reference proteome</keyword>
<dbReference type="Proteomes" id="UP000265703">
    <property type="component" value="Unassembled WGS sequence"/>
</dbReference>
<feature type="transmembrane region" description="Helical" evidence="1">
    <location>
        <begin position="7"/>
        <end position="26"/>
    </location>
</feature>
<comment type="caution">
    <text evidence="2">The sequence shown here is derived from an EMBL/GenBank/DDBJ whole genome shotgun (WGS) entry which is preliminary data.</text>
</comment>
<organism evidence="2 3">
    <name type="scientific">Glomus cerebriforme</name>
    <dbReference type="NCBI Taxonomy" id="658196"/>
    <lineage>
        <taxon>Eukaryota</taxon>
        <taxon>Fungi</taxon>
        <taxon>Fungi incertae sedis</taxon>
        <taxon>Mucoromycota</taxon>
        <taxon>Glomeromycotina</taxon>
        <taxon>Glomeromycetes</taxon>
        <taxon>Glomerales</taxon>
        <taxon>Glomeraceae</taxon>
        <taxon>Glomus</taxon>
    </lineage>
</organism>
<keyword evidence="1" id="KW-0472">Membrane</keyword>
<proteinExistence type="predicted"/>